<dbReference type="Proteomes" id="UP000664167">
    <property type="component" value="Unassembled WGS sequence"/>
</dbReference>
<organism evidence="2 3">
    <name type="scientific">Streptomyces beijiangensis</name>
    <dbReference type="NCBI Taxonomy" id="163361"/>
    <lineage>
        <taxon>Bacteria</taxon>
        <taxon>Bacillati</taxon>
        <taxon>Actinomycetota</taxon>
        <taxon>Actinomycetes</taxon>
        <taxon>Kitasatosporales</taxon>
        <taxon>Streptomycetaceae</taxon>
        <taxon>Streptomyces</taxon>
    </lineage>
</organism>
<evidence type="ECO:0000313" key="3">
    <source>
        <dbReference type="Proteomes" id="UP000664167"/>
    </source>
</evidence>
<evidence type="ECO:0000256" key="1">
    <source>
        <dbReference type="SAM" id="SignalP"/>
    </source>
</evidence>
<accession>A0A939F8R7</accession>
<dbReference type="EMBL" id="JAFLRJ010000223">
    <property type="protein sequence ID" value="MBO0514701.1"/>
    <property type="molecule type" value="Genomic_DNA"/>
</dbReference>
<gene>
    <name evidence="2" type="ORF">J0695_23310</name>
</gene>
<feature type="signal peptide" evidence="1">
    <location>
        <begin position="1"/>
        <end position="21"/>
    </location>
</feature>
<sequence>MRGLRHIAAAGVVLASLLLTACGGDDVGVASKPSAQPAKVSPTASAQQEPEITRVQVLSDFRFATRGIGTTTVGNTPTLQRACRVTVYTTTRKMTKSSELLLAVGRLQARGWKLDGNASIAEGGFLKRGVWKTIAAATPIPEDLQSKATGAQGMLILDASGRC</sequence>
<proteinExistence type="predicted"/>
<keyword evidence="1" id="KW-0732">Signal</keyword>
<dbReference type="PROSITE" id="PS51257">
    <property type="entry name" value="PROKAR_LIPOPROTEIN"/>
    <property type="match status" value="1"/>
</dbReference>
<protein>
    <recommendedName>
        <fullName evidence="4">Lipoprotein</fullName>
    </recommendedName>
</protein>
<reference evidence="2" key="1">
    <citation type="submission" date="2021-03" db="EMBL/GenBank/DDBJ databases">
        <title>Streptomyces poriferae sp. nov., a novel marine sponge-derived Actinobacteria species with anti-MRSA activity.</title>
        <authorList>
            <person name="Sandoval-Powers M."/>
            <person name="Kralova S."/>
            <person name="Nguyen G.-S."/>
            <person name="Fawwal D."/>
            <person name="Degnes K."/>
            <person name="Klinkenberg G."/>
            <person name="Sletta H."/>
            <person name="Wentzel A."/>
            <person name="Liles M.R."/>
        </authorList>
    </citation>
    <scope>NUCLEOTIDE SEQUENCE</scope>
    <source>
        <strain evidence="2">DSM 41794</strain>
    </source>
</reference>
<dbReference type="AlphaFoldDB" id="A0A939F8R7"/>
<feature type="chain" id="PRO_5039546008" description="Lipoprotein" evidence="1">
    <location>
        <begin position="22"/>
        <end position="163"/>
    </location>
</feature>
<dbReference type="RefSeq" id="WP_206964361.1">
    <property type="nucleotide sequence ID" value="NZ_BAAAJJ010000006.1"/>
</dbReference>
<name>A0A939F8R7_9ACTN</name>
<keyword evidence="3" id="KW-1185">Reference proteome</keyword>
<evidence type="ECO:0000313" key="2">
    <source>
        <dbReference type="EMBL" id="MBO0514701.1"/>
    </source>
</evidence>
<comment type="caution">
    <text evidence="2">The sequence shown here is derived from an EMBL/GenBank/DDBJ whole genome shotgun (WGS) entry which is preliminary data.</text>
</comment>
<evidence type="ECO:0008006" key="4">
    <source>
        <dbReference type="Google" id="ProtNLM"/>
    </source>
</evidence>